<dbReference type="InterPro" id="IPR051822">
    <property type="entry name" value="Glycosyl_Hydrolase_84"/>
</dbReference>
<organism evidence="2 3">
    <name type="scientific">Actinocrinis puniceicyclus</name>
    <dbReference type="NCBI Taxonomy" id="977794"/>
    <lineage>
        <taxon>Bacteria</taxon>
        <taxon>Bacillati</taxon>
        <taxon>Actinomycetota</taxon>
        <taxon>Actinomycetes</taxon>
        <taxon>Catenulisporales</taxon>
        <taxon>Actinospicaceae</taxon>
        <taxon>Actinocrinis</taxon>
    </lineage>
</organism>
<dbReference type="PANTHER" id="PTHR13170">
    <property type="entry name" value="O-GLCNACASE"/>
    <property type="match status" value="1"/>
</dbReference>
<feature type="domain" description="N-acetyltransferase" evidence="1">
    <location>
        <begin position="15"/>
        <end position="222"/>
    </location>
</feature>
<dbReference type="PROSITE" id="PS51186">
    <property type="entry name" value="GNAT"/>
    <property type="match status" value="1"/>
</dbReference>
<dbReference type="CDD" id="cd04301">
    <property type="entry name" value="NAT_SF"/>
    <property type="match status" value="1"/>
</dbReference>
<dbReference type="PANTHER" id="PTHR13170:SF16">
    <property type="entry name" value="PROTEIN O-GLCNACASE"/>
    <property type="match status" value="1"/>
</dbReference>
<sequence>MSQDRDDNVPTPAAPRIRLYREDDRAAMFDICMRTAEAGGDARQLYDDQELMPDIFAAPYAHLEPHLAFVLDDGARAVGYILGTSDTARFVRQFRERWLPLVAERHPAPTGEPATRDEQMAALLHWPERMIVPELADYPAHLHIDLLPDYQGRGYGRLLAYTLFDALAAAGAPRVHLSMLTANTSARAFYDRIGFRELTVADPGPLTFLGRETALTDAERARLG</sequence>
<dbReference type="SUPFAM" id="SSF55729">
    <property type="entry name" value="Acyl-CoA N-acyltransferases (Nat)"/>
    <property type="match status" value="1"/>
</dbReference>
<dbReference type="EMBL" id="JAGSXH010000022">
    <property type="protein sequence ID" value="MBS2963187.1"/>
    <property type="molecule type" value="Genomic_DNA"/>
</dbReference>
<evidence type="ECO:0000259" key="1">
    <source>
        <dbReference type="PROSITE" id="PS51186"/>
    </source>
</evidence>
<comment type="caution">
    <text evidence="2">The sequence shown here is derived from an EMBL/GenBank/DDBJ whole genome shotgun (WGS) entry which is preliminary data.</text>
</comment>
<dbReference type="InterPro" id="IPR016181">
    <property type="entry name" value="Acyl_CoA_acyltransferase"/>
</dbReference>
<reference evidence="2" key="1">
    <citation type="submission" date="2021-04" db="EMBL/GenBank/DDBJ databases">
        <title>Genome based classification of Actinospica acidithermotolerans sp. nov., an actinobacterium isolated from an Indonesian hot spring.</title>
        <authorList>
            <person name="Kusuma A.B."/>
            <person name="Putra K.E."/>
            <person name="Nafisah S."/>
            <person name="Loh J."/>
            <person name="Nouioui I."/>
            <person name="Goodfellow M."/>
        </authorList>
    </citation>
    <scope>NUCLEOTIDE SEQUENCE</scope>
    <source>
        <strain evidence="2">DSM 45618</strain>
    </source>
</reference>
<dbReference type="Pfam" id="PF00583">
    <property type="entry name" value="Acetyltransf_1"/>
    <property type="match status" value="1"/>
</dbReference>
<dbReference type="Proteomes" id="UP000677913">
    <property type="component" value="Unassembled WGS sequence"/>
</dbReference>
<dbReference type="InterPro" id="IPR000182">
    <property type="entry name" value="GNAT_dom"/>
</dbReference>
<dbReference type="GO" id="GO:0016747">
    <property type="term" value="F:acyltransferase activity, transferring groups other than amino-acyl groups"/>
    <property type="evidence" value="ECO:0007669"/>
    <property type="project" value="InterPro"/>
</dbReference>
<dbReference type="AlphaFoldDB" id="A0A8J8BAP8"/>
<keyword evidence="3" id="KW-1185">Reference proteome</keyword>
<protein>
    <submittedName>
        <fullName evidence="2">GNAT family N-acetyltransferase</fullName>
    </submittedName>
</protein>
<dbReference type="Gene3D" id="3.40.630.30">
    <property type="match status" value="1"/>
</dbReference>
<evidence type="ECO:0000313" key="2">
    <source>
        <dbReference type="EMBL" id="MBS2963187.1"/>
    </source>
</evidence>
<gene>
    <name evidence="2" type="ORF">KGA66_09030</name>
</gene>
<accession>A0A8J8BAP8</accession>
<dbReference type="RefSeq" id="WP_211466646.1">
    <property type="nucleotide sequence ID" value="NZ_JAGSXH010000022.1"/>
</dbReference>
<name>A0A8J8BAP8_9ACTN</name>
<evidence type="ECO:0000313" key="3">
    <source>
        <dbReference type="Proteomes" id="UP000677913"/>
    </source>
</evidence>
<proteinExistence type="predicted"/>